<dbReference type="KEGG" id="tcc:108661390"/>
<dbReference type="Gramene" id="Tc01v2_t019980.1">
    <property type="protein sequence ID" value="Tc01v2_p019980.1"/>
    <property type="gene ID" value="Tc01v2_g019980"/>
</dbReference>
<dbReference type="Gene3D" id="2.40.70.10">
    <property type="entry name" value="Acid Proteases"/>
    <property type="match status" value="1"/>
</dbReference>
<name>A0AB32W2C5_THECC</name>
<dbReference type="PANTHER" id="PTHR33067">
    <property type="entry name" value="RNA-DIRECTED DNA POLYMERASE-RELATED"/>
    <property type="match status" value="1"/>
</dbReference>
<sequence length="249" mass="28355">MPLSIYNKLGLGEIKPTTITLQLVDRSLTYLRGIVEDVLVELDKFIFPIDFIVFDMEKGREVLIIPGRPFLRITRAFIDVEKGELTLRVQDQEVTFNIFHALKFTKDHDECFVGSEVDRVTREVFIEAHPNDPLEVSFISKAEPINHEIVECVNALNARSRVLGARFELLDLTSLSCSPVKPSIEVHLKLELKPLLKHLRYAYLRDSSTLPGKKVAVSFERAQKGIGEVHSRYQGDKPFHMHAQNFDGG</sequence>
<dbReference type="RefSeq" id="XP_017973298.1">
    <property type="nucleotide sequence ID" value="XM_018117809.1"/>
</dbReference>
<proteinExistence type="predicted"/>
<reference evidence="1" key="1">
    <citation type="journal article" date="1997" name="Nucleic Acids Res.">
        <title>tRNAscan-SE: a program for improved detection of transfer RNA genes in genomic sequence.</title>
        <authorList>
            <person name="Lowe T.M."/>
            <person name="Eddy S.R."/>
        </authorList>
    </citation>
    <scope>NUCLEOTIDE SEQUENCE [LARGE SCALE GENOMIC DNA]</scope>
    <source>
        <strain evidence="1">r\B97-61/B2</strain>
    </source>
</reference>
<evidence type="ECO:0000313" key="1">
    <source>
        <dbReference type="Proteomes" id="UP000694886"/>
    </source>
</evidence>
<dbReference type="GeneID" id="108661390"/>
<evidence type="ECO:0000313" key="2">
    <source>
        <dbReference type="RefSeq" id="XP_017973298.1"/>
    </source>
</evidence>
<accession>A0AB32W2C5</accession>
<dbReference type="Proteomes" id="UP000694886">
    <property type="component" value="Chromosome 1"/>
</dbReference>
<dbReference type="AlphaFoldDB" id="A0AB32W2C5"/>
<protein>
    <submittedName>
        <fullName evidence="2">Uncharacterized protein LOC108661390</fullName>
    </submittedName>
</protein>
<dbReference type="InterPro" id="IPR021109">
    <property type="entry name" value="Peptidase_aspartic_dom_sf"/>
</dbReference>
<organism evidence="1 2">
    <name type="scientific">Theobroma cacao</name>
    <name type="common">Cacao</name>
    <name type="synonym">Cocoa</name>
    <dbReference type="NCBI Taxonomy" id="3641"/>
    <lineage>
        <taxon>Eukaryota</taxon>
        <taxon>Viridiplantae</taxon>
        <taxon>Streptophyta</taxon>
        <taxon>Embryophyta</taxon>
        <taxon>Tracheophyta</taxon>
        <taxon>Spermatophyta</taxon>
        <taxon>Magnoliopsida</taxon>
        <taxon>eudicotyledons</taxon>
        <taxon>Gunneridae</taxon>
        <taxon>Pentapetalae</taxon>
        <taxon>rosids</taxon>
        <taxon>malvids</taxon>
        <taxon>Malvales</taxon>
        <taxon>Malvaceae</taxon>
        <taxon>Byttnerioideae</taxon>
        <taxon>Theobroma</taxon>
    </lineage>
</organism>
<dbReference type="PANTHER" id="PTHR33067:SF9">
    <property type="entry name" value="RNA-DIRECTED DNA POLYMERASE"/>
    <property type="match status" value="1"/>
</dbReference>
<gene>
    <name evidence="2" type="primary">LOC108661390</name>
</gene>
<reference evidence="2" key="2">
    <citation type="submission" date="2025-08" db="UniProtKB">
        <authorList>
            <consortium name="RefSeq"/>
        </authorList>
    </citation>
    <scope>IDENTIFICATION</scope>
</reference>